<dbReference type="PROSITE" id="PS00086">
    <property type="entry name" value="CYTOCHROME_P450"/>
    <property type="match status" value="1"/>
</dbReference>
<keyword evidence="6 7" id="KW-0503">Monooxygenase</keyword>
<dbReference type="Pfam" id="PF00067">
    <property type="entry name" value="p450"/>
    <property type="match status" value="1"/>
</dbReference>
<keyword evidence="2 7" id="KW-0349">Heme</keyword>
<keyword evidence="4 7" id="KW-0560">Oxidoreductase</keyword>
<dbReference type="RefSeq" id="WP_371236278.1">
    <property type="nucleotide sequence ID" value="NZ_JAHWZY010000003.1"/>
</dbReference>
<gene>
    <name evidence="8" type="ORF">KYY02_05430</name>
</gene>
<protein>
    <submittedName>
        <fullName evidence="8">Cytochrome P450</fullName>
    </submittedName>
</protein>
<comment type="similarity">
    <text evidence="1 7">Belongs to the cytochrome P450 family.</text>
</comment>
<dbReference type="SUPFAM" id="SSF48264">
    <property type="entry name" value="Cytochrome P450"/>
    <property type="match status" value="1"/>
</dbReference>
<evidence type="ECO:0000256" key="7">
    <source>
        <dbReference type="RuleBase" id="RU000461"/>
    </source>
</evidence>
<comment type="caution">
    <text evidence="8">The sequence shown here is derived from an EMBL/GenBank/DDBJ whole genome shotgun (WGS) entry which is preliminary data.</text>
</comment>
<reference evidence="8 9" key="1">
    <citation type="journal article" date="2021" name="Res Sq">
        <title>Streptomyces Pimoensis sp. nov., Isolated From the Taklimakan Desert in Xinjiang, China.</title>
        <authorList>
            <person name="Zhang P."/>
            <person name="Luo X."/>
            <person name="Luo X."/>
            <person name="Liu Z."/>
            <person name="Xia Z."/>
            <person name="Wan C."/>
            <person name="zhang L."/>
        </authorList>
    </citation>
    <scope>NUCLEOTIDE SEQUENCE [LARGE SCALE GENOMIC DNA]</scope>
    <source>
        <strain evidence="8 9">TRM75549</strain>
    </source>
</reference>
<dbReference type="InterPro" id="IPR036396">
    <property type="entry name" value="Cyt_P450_sf"/>
</dbReference>
<dbReference type="PANTHER" id="PTHR24291">
    <property type="entry name" value="CYTOCHROME P450 FAMILY 4"/>
    <property type="match status" value="1"/>
</dbReference>
<evidence type="ECO:0000256" key="6">
    <source>
        <dbReference type="ARBA" id="ARBA00023033"/>
    </source>
</evidence>
<name>A0ABV4IU34_9ACTN</name>
<evidence type="ECO:0000256" key="1">
    <source>
        <dbReference type="ARBA" id="ARBA00010617"/>
    </source>
</evidence>
<dbReference type="PRINTS" id="PR00465">
    <property type="entry name" value="EP450IV"/>
</dbReference>
<dbReference type="PRINTS" id="PR00385">
    <property type="entry name" value="P450"/>
</dbReference>
<organism evidence="8 9">
    <name type="scientific">Streptomyces pimonensis</name>
    <dbReference type="NCBI Taxonomy" id="2860288"/>
    <lineage>
        <taxon>Bacteria</taxon>
        <taxon>Bacillati</taxon>
        <taxon>Actinomycetota</taxon>
        <taxon>Actinomycetes</taxon>
        <taxon>Kitasatosporales</taxon>
        <taxon>Streptomycetaceae</taxon>
        <taxon>Streptomyces</taxon>
    </lineage>
</organism>
<accession>A0ABV4IU34</accession>
<dbReference type="CDD" id="cd11049">
    <property type="entry name" value="CYP170A1-like"/>
    <property type="match status" value="1"/>
</dbReference>
<keyword evidence="5 7" id="KW-0408">Iron</keyword>
<dbReference type="Proteomes" id="UP001567537">
    <property type="component" value="Unassembled WGS sequence"/>
</dbReference>
<dbReference type="InterPro" id="IPR050196">
    <property type="entry name" value="Cytochrome_P450_Monoox"/>
</dbReference>
<proteinExistence type="inferred from homology"/>
<dbReference type="InterPro" id="IPR002403">
    <property type="entry name" value="Cyt_P450_E_grp-IV"/>
</dbReference>
<evidence type="ECO:0000256" key="2">
    <source>
        <dbReference type="ARBA" id="ARBA00022617"/>
    </source>
</evidence>
<sequence length="475" mass="52490">MTVPPAAPVPTPTAPGALPLLGHAHRLARDPLPFITSLRRHGSVVRIRIGPTAAYVVTDPELTRRVLVTEAGHYAKGGRIIDALRVFFGDGLATVADGDTHLRNRRLMQPMFNKAHVATRGSVMIDQVRSMVEGWRENEKRDVFADMNDLTLAAFLVALFGADLPERLRAEFTVLMPAIMKGAIRQTVLPPWVTRLPLPANRAHAERVARLRDLVDRAIDHHGASLSSTSSDDADTGPTCPHAPPAQGGLFAALLTADRPLTHRHLQDEAITLLTGAIETTGTTLAWTLYEISRHPGVEERLRTELADACGDRPLRHTDLENLPYARQVLQEAIRKYGPAWMVTRTATRDVELGGHRIPEGADVVWSPYLHQHDPARFPAPDVFDPDRWAPHRAPAARGSFLAFGDGRRKCIGENFARTELQIVLAVILQRWSRIELVSRTPRPQAVVTVRPDTMSMRYGRRDTATASSDVPPRS</sequence>
<evidence type="ECO:0000313" key="9">
    <source>
        <dbReference type="Proteomes" id="UP001567537"/>
    </source>
</evidence>
<feature type="non-terminal residue" evidence="8">
    <location>
        <position position="475"/>
    </location>
</feature>
<evidence type="ECO:0000256" key="3">
    <source>
        <dbReference type="ARBA" id="ARBA00022723"/>
    </source>
</evidence>
<keyword evidence="9" id="KW-1185">Reference proteome</keyword>
<dbReference type="InterPro" id="IPR017972">
    <property type="entry name" value="Cyt_P450_CS"/>
</dbReference>
<dbReference type="PANTHER" id="PTHR24291:SF50">
    <property type="entry name" value="BIFUNCTIONAL ALBAFLAVENONE MONOOXYGENASE_TERPENE SYNTHASE"/>
    <property type="match status" value="1"/>
</dbReference>
<dbReference type="InterPro" id="IPR001128">
    <property type="entry name" value="Cyt_P450"/>
</dbReference>
<dbReference type="Gene3D" id="1.10.630.10">
    <property type="entry name" value="Cytochrome P450"/>
    <property type="match status" value="1"/>
</dbReference>
<evidence type="ECO:0000313" key="8">
    <source>
        <dbReference type="EMBL" id="MEZ3178170.1"/>
    </source>
</evidence>
<evidence type="ECO:0000256" key="5">
    <source>
        <dbReference type="ARBA" id="ARBA00023004"/>
    </source>
</evidence>
<evidence type="ECO:0000256" key="4">
    <source>
        <dbReference type="ARBA" id="ARBA00023002"/>
    </source>
</evidence>
<keyword evidence="3 7" id="KW-0479">Metal-binding</keyword>
<dbReference type="EMBL" id="JAHWZY010000003">
    <property type="protein sequence ID" value="MEZ3178170.1"/>
    <property type="molecule type" value="Genomic_DNA"/>
</dbReference>